<dbReference type="Pfam" id="PF00149">
    <property type="entry name" value="Metallophos"/>
    <property type="match status" value="1"/>
</dbReference>
<keyword evidence="8" id="KW-1185">Reference proteome</keyword>
<dbReference type="GO" id="GO:0046872">
    <property type="term" value="F:metal ion binding"/>
    <property type="evidence" value="ECO:0007669"/>
    <property type="project" value="UniProtKB-KW"/>
</dbReference>
<dbReference type="PANTHER" id="PTHR42988">
    <property type="entry name" value="PHOSPHOHYDROLASE"/>
    <property type="match status" value="1"/>
</dbReference>
<dbReference type="EMBL" id="JACHIF010000006">
    <property type="protein sequence ID" value="MBB5038773.1"/>
    <property type="molecule type" value="Genomic_DNA"/>
</dbReference>
<comment type="caution">
    <text evidence="7">The sequence shown here is derived from an EMBL/GenBank/DDBJ whole genome shotgun (WGS) entry which is preliminary data.</text>
</comment>
<keyword evidence="3" id="KW-0408">Iron</keyword>
<dbReference type="AlphaFoldDB" id="A0A7W7YM77"/>
<accession>A0A7W7YM77</accession>
<sequence length="324" mass="35424">MPARSVIASFLLKFTAAFHAMPITLPALSRRQWIKGSLAAALAPTWAAAAEKNTAAESWVLFSDTHIATDPKAEARGVIMGDNLTRCANQVLKLGSKPYGIFVNGDCAYLSGQASDYDTFVSLIQPLREAGLAVHCTLGNHDDRKNFTAAMTSVQDPRPVEGKHVGVFSSATMNWVLLDTLDQVNQTPGVLGDLQLGWLDRTLASIPAKPTVVMAHHNPQQPLSEEGQKPTGMMDSDAMFQVLGKHKKVKAFVYGHTHNWSQSRHEATGIQLINLPPVAYTFGADRPNGWVIAYATPEKLIFQLRALNPAHEQHKQQVEILWGT</sequence>
<evidence type="ECO:0000259" key="6">
    <source>
        <dbReference type="Pfam" id="PF00149"/>
    </source>
</evidence>
<dbReference type="PANTHER" id="PTHR42988:SF2">
    <property type="entry name" value="CYCLIC NUCLEOTIDE PHOSPHODIESTERASE CBUA0032-RELATED"/>
    <property type="match status" value="1"/>
</dbReference>
<protein>
    <submittedName>
        <fullName evidence="7">3',5'-cyclic AMP phosphodiesterase CpdA</fullName>
    </submittedName>
</protein>
<evidence type="ECO:0000313" key="7">
    <source>
        <dbReference type="EMBL" id="MBB5038773.1"/>
    </source>
</evidence>
<evidence type="ECO:0000313" key="8">
    <source>
        <dbReference type="Proteomes" id="UP000534294"/>
    </source>
</evidence>
<proteinExistence type="inferred from homology"/>
<reference evidence="7 8" key="1">
    <citation type="submission" date="2020-08" db="EMBL/GenBank/DDBJ databases">
        <title>Genomic Encyclopedia of Type Strains, Phase IV (KMG-IV): sequencing the most valuable type-strain genomes for metagenomic binning, comparative biology and taxonomic classification.</title>
        <authorList>
            <person name="Goeker M."/>
        </authorList>
    </citation>
    <scope>NUCLEOTIDE SEQUENCE [LARGE SCALE GENOMIC DNA]</scope>
    <source>
        <strain evidence="7 8">DSM 12251</strain>
    </source>
</reference>
<dbReference type="Gene3D" id="3.60.21.10">
    <property type="match status" value="1"/>
</dbReference>
<organism evidence="7 8">
    <name type="scientific">Prosthecobacter dejongeii</name>
    <dbReference type="NCBI Taxonomy" id="48465"/>
    <lineage>
        <taxon>Bacteria</taxon>
        <taxon>Pseudomonadati</taxon>
        <taxon>Verrucomicrobiota</taxon>
        <taxon>Verrucomicrobiia</taxon>
        <taxon>Verrucomicrobiales</taxon>
        <taxon>Verrucomicrobiaceae</taxon>
        <taxon>Prosthecobacter</taxon>
    </lineage>
</organism>
<comment type="similarity">
    <text evidence="4">Belongs to the cyclic nucleotide phosphodiesterase class-III family.</text>
</comment>
<dbReference type="Proteomes" id="UP000534294">
    <property type="component" value="Unassembled WGS sequence"/>
</dbReference>
<evidence type="ECO:0000256" key="5">
    <source>
        <dbReference type="SAM" id="SignalP"/>
    </source>
</evidence>
<evidence type="ECO:0000256" key="3">
    <source>
        <dbReference type="ARBA" id="ARBA00023004"/>
    </source>
</evidence>
<dbReference type="GO" id="GO:0016787">
    <property type="term" value="F:hydrolase activity"/>
    <property type="evidence" value="ECO:0007669"/>
    <property type="project" value="UniProtKB-KW"/>
</dbReference>
<keyword evidence="5" id="KW-0732">Signal</keyword>
<evidence type="ECO:0000256" key="2">
    <source>
        <dbReference type="ARBA" id="ARBA00022801"/>
    </source>
</evidence>
<gene>
    <name evidence="7" type="ORF">HNQ64_003038</name>
</gene>
<feature type="signal peptide" evidence="5">
    <location>
        <begin position="1"/>
        <end position="20"/>
    </location>
</feature>
<keyword evidence="1" id="KW-0479">Metal-binding</keyword>
<feature type="chain" id="PRO_5031168026" evidence="5">
    <location>
        <begin position="21"/>
        <end position="324"/>
    </location>
</feature>
<dbReference type="RefSeq" id="WP_184209885.1">
    <property type="nucleotide sequence ID" value="NZ_JACHIF010000006.1"/>
</dbReference>
<dbReference type="InterPro" id="IPR029052">
    <property type="entry name" value="Metallo-depent_PP-like"/>
</dbReference>
<feature type="domain" description="Calcineurin-like phosphoesterase" evidence="6">
    <location>
        <begin position="61"/>
        <end position="259"/>
    </location>
</feature>
<name>A0A7W7YM77_9BACT</name>
<dbReference type="InterPro" id="IPR004843">
    <property type="entry name" value="Calcineurin-like_PHP"/>
</dbReference>
<dbReference type="SUPFAM" id="SSF56300">
    <property type="entry name" value="Metallo-dependent phosphatases"/>
    <property type="match status" value="1"/>
</dbReference>
<evidence type="ECO:0000256" key="1">
    <source>
        <dbReference type="ARBA" id="ARBA00022723"/>
    </source>
</evidence>
<evidence type="ECO:0000256" key="4">
    <source>
        <dbReference type="ARBA" id="ARBA00025742"/>
    </source>
</evidence>
<dbReference type="InterPro" id="IPR050884">
    <property type="entry name" value="CNP_phosphodiesterase-III"/>
</dbReference>
<keyword evidence="2" id="KW-0378">Hydrolase</keyword>